<feature type="region of interest" description="Disordered" evidence="3">
    <location>
        <begin position="1055"/>
        <end position="1076"/>
    </location>
</feature>
<dbReference type="GO" id="GO:0030036">
    <property type="term" value="P:actin cytoskeleton organization"/>
    <property type="evidence" value="ECO:0007669"/>
    <property type="project" value="UniProtKB-UniRule"/>
</dbReference>
<dbReference type="GO" id="GO:0034237">
    <property type="term" value="F:protein kinase A regulatory subunit binding"/>
    <property type="evidence" value="ECO:0007669"/>
    <property type="project" value="TreeGrafter"/>
</dbReference>
<dbReference type="Gene3D" id="1.20.5.340">
    <property type="match status" value="1"/>
</dbReference>
<keyword evidence="2" id="KW-0009">Actin-binding</keyword>
<dbReference type="PANTHER" id="PTHR12902:SF33">
    <property type="entry name" value="PROTEIN SCAR3"/>
    <property type="match status" value="1"/>
</dbReference>
<dbReference type="EMBL" id="CACTIH010005801">
    <property type="protein sequence ID" value="CAA3002012.1"/>
    <property type="molecule type" value="Genomic_DNA"/>
</dbReference>
<feature type="compositionally biased region" description="Basic and acidic residues" evidence="3">
    <location>
        <begin position="757"/>
        <end position="767"/>
    </location>
</feature>
<evidence type="ECO:0000313" key="4">
    <source>
        <dbReference type="EMBL" id="CAA3002012.1"/>
    </source>
</evidence>
<keyword evidence="5" id="KW-1185">Reference proteome</keyword>
<dbReference type="AlphaFoldDB" id="A0A8S0TAB0"/>
<dbReference type="Gramene" id="OE9A051469T7">
    <property type="protein sequence ID" value="OE9A051469C7"/>
    <property type="gene ID" value="OE9A051469"/>
</dbReference>
<dbReference type="Proteomes" id="UP000594638">
    <property type="component" value="Unassembled WGS sequence"/>
</dbReference>
<feature type="compositionally biased region" description="Polar residues" evidence="3">
    <location>
        <begin position="745"/>
        <end position="754"/>
    </location>
</feature>
<dbReference type="GO" id="GO:2000601">
    <property type="term" value="P:positive regulation of Arp2/3 complex-mediated actin nucleation"/>
    <property type="evidence" value="ECO:0007669"/>
    <property type="project" value="TreeGrafter"/>
</dbReference>
<dbReference type="GO" id="GO:0005856">
    <property type="term" value="C:cytoskeleton"/>
    <property type="evidence" value="ECO:0007669"/>
    <property type="project" value="UniProtKB-SubCell"/>
</dbReference>
<comment type="caution">
    <text evidence="4">The sequence shown here is derived from an EMBL/GenBank/DDBJ whole genome shotgun (WGS) entry which is preliminary data.</text>
</comment>
<evidence type="ECO:0000256" key="2">
    <source>
        <dbReference type="RuleBase" id="RU367034"/>
    </source>
</evidence>
<dbReference type="PANTHER" id="PTHR12902">
    <property type="entry name" value="WASP-1"/>
    <property type="match status" value="1"/>
</dbReference>
<comment type="function">
    <text evidence="2">Involved in regulation of actin and microtubule organization. Part of a WAVE complex that activates the Arp2/3 complex.</text>
</comment>
<name>A0A8S0TAB0_OLEEU</name>
<keyword evidence="2" id="KW-0963">Cytoplasm</keyword>
<evidence type="ECO:0000256" key="3">
    <source>
        <dbReference type="SAM" id="MobiDB-lite"/>
    </source>
</evidence>
<proteinExistence type="inferred from homology"/>
<dbReference type="Gene3D" id="6.10.280.150">
    <property type="match status" value="1"/>
</dbReference>
<reference evidence="4 5" key="1">
    <citation type="submission" date="2019-12" db="EMBL/GenBank/DDBJ databases">
        <authorList>
            <person name="Alioto T."/>
            <person name="Alioto T."/>
            <person name="Gomez Garrido J."/>
        </authorList>
    </citation>
    <scope>NUCLEOTIDE SEQUENCE [LARGE SCALE GENOMIC DNA]</scope>
</reference>
<sequence>MPLVRVEVRNEYGLGAPVLYREANEEDPKEVLDGVAVSGLLGILRQLGDLAEFAAEVFHGLQEELMITSSRSHKLMARVQHIEAALSPVEKAVLAQRSHLHYAYTAGSNWHPRIRCHRNHFVYSEMPQFIMDSYEDCHGLPPLYLLDKFDLGGPGSCLKRYSDPTFFKRASAGAGEARTEKIQKDKKGRRIQRKGSWARSRKVSRDASFFNHSGRMQFSQPSVDGKTSPFQTVPTFDATLKSDMGEQSNLDSRNESGYIEHVFCPTYSMQPEELESKESFSSPLNNQSYSLDYEFLKEKGADAVDDSQINLSEAQTGRTSPSVTWDEKADILEPKAEEFDSDENLESSCTNFDLDTQTGGAVSFGTASKMEVQLCNHDVPTSKPGDIQVDDFERDGAVNFGSVDQMDVQLCDHDAPSSKAGDIQVDDFEGDGELNFGSVDQMDVQLWNHNVPMSKPGDIQLGDIEGDGTVKFGSVDQMDVQLCNHDVPTTKPGDIRIDDIEEDEAVNFGSVDQIVVQFLNHEVPSLKPGDIQLDEIESETDHYMDALNSMESEPETDIDCTTKQEVLHSNTLNDKKIDDGSFGIVMQHSDCHSSNFESNFMDNGSLNGHNAISVSLDTPPAASCYTDEVTEEDKFNSISSENNACLPSAEMDSKSLETGLPQNVDDSDREIVFSKVSSSNSGDDNSGMPMSTLESQKPPPESSNVTSVKFWTNGGLLGLEPSKPPDFSVLNALAQDSVAERNAKNRTFSQSNNFGGDGDKGKPDQRENAPAVKWGSDMGCSTSFQDYQENDFSLRERSCKYSPADINAKATTACQENNRSSSRMFEIGNKLILNGPNRKLSLGGDEISDHGSYLSAGVYEHNNSQKFGYQTFPGTTKCLFGGKSLTRSPSSSPPLEHMKISFQPIDACETSKLKLKFRDGNSSCESSKDTFHLFQLVPEPSIERYSVGLDSDDDSFYKSSPSVSDDCLSHHSEMNSEQWESGESPRSKDRDLYDALRRISLSESVSTTLEIGNVQGHTPKNSTLPNTYIENGVENSQPECLFDLPCLESVNHSIKEEQRKNSLKNSLPEPPTPPPLPPLQWRVMNPHSDDVEYGPVAAIQAPNHAFDLKLSASTIPRQPKPSPVDQDQIIEAENVLKSTHLELQKLNGGSEANQAVNGLSVDEKDNFLQQIRTKSFSLKPTVTSKPLFQTGGPANGKVTAILEKANAIRQVVRSDDGEDDNWSNP</sequence>
<organism evidence="4 5">
    <name type="scientific">Olea europaea subsp. europaea</name>
    <dbReference type="NCBI Taxonomy" id="158383"/>
    <lineage>
        <taxon>Eukaryota</taxon>
        <taxon>Viridiplantae</taxon>
        <taxon>Streptophyta</taxon>
        <taxon>Embryophyta</taxon>
        <taxon>Tracheophyta</taxon>
        <taxon>Spermatophyta</taxon>
        <taxon>Magnoliopsida</taxon>
        <taxon>eudicotyledons</taxon>
        <taxon>Gunneridae</taxon>
        <taxon>Pentapetalae</taxon>
        <taxon>asterids</taxon>
        <taxon>lamiids</taxon>
        <taxon>Lamiales</taxon>
        <taxon>Oleaceae</taxon>
        <taxon>Oleeae</taxon>
        <taxon>Olea</taxon>
    </lineage>
</organism>
<dbReference type="OrthoDB" id="753427at2759"/>
<dbReference type="InterPro" id="IPR028288">
    <property type="entry name" value="SCAR/WAVE_fam"/>
</dbReference>
<dbReference type="GO" id="GO:0071933">
    <property type="term" value="F:Arp2/3 complex binding"/>
    <property type="evidence" value="ECO:0007669"/>
    <property type="project" value="TreeGrafter"/>
</dbReference>
<comment type="similarity">
    <text evidence="1 2">Belongs to the SCAR/WAVE family.</text>
</comment>
<feature type="region of interest" description="Disordered" evidence="3">
    <location>
        <begin position="742"/>
        <end position="774"/>
    </location>
</feature>
<feature type="compositionally biased region" description="Low complexity" evidence="3">
    <location>
        <begin position="677"/>
        <end position="687"/>
    </location>
</feature>
<gene>
    <name evidence="4" type="ORF">OLEA9_A051469</name>
</gene>
<evidence type="ECO:0000313" key="5">
    <source>
        <dbReference type="Proteomes" id="UP000594638"/>
    </source>
</evidence>
<feature type="region of interest" description="Disordered" evidence="3">
    <location>
        <begin position="640"/>
        <end position="705"/>
    </location>
</feature>
<keyword evidence="2" id="KW-0206">Cytoskeleton</keyword>
<comment type="subcellular location">
    <subcellularLocation>
        <location evidence="2">Cytoplasm</location>
        <location evidence="2">Cytoskeleton</location>
    </subcellularLocation>
</comment>
<feature type="region of interest" description="Disordered" evidence="3">
    <location>
        <begin position="967"/>
        <end position="988"/>
    </location>
</feature>
<protein>
    <recommendedName>
        <fullName evidence="2">Protein SCAR</fullName>
    </recommendedName>
    <alternativeName>
        <fullName evidence="2">Protein WAVE</fullName>
    </alternativeName>
</protein>
<evidence type="ECO:0000256" key="1">
    <source>
        <dbReference type="ARBA" id="ARBA00006993"/>
    </source>
</evidence>
<dbReference type="GO" id="GO:0003779">
    <property type="term" value="F:actin binding"/>
    <property type="evidence" value="ECO:0007669"/>
    <property type="project" value="UniProtKB-UniRule"/>
</dbReference>
<accession>A0A8S0TAB0</accession>